<evidence type="ECO:0000256" key="3">
    <source>
        <dbReference type="ARBA" id="ARBA00023125"/>
    </source>
</evidence>
<feature type="modified residue" description="4-aspartylphosphate" evidence="5">
    <location>
        <position position="57"/>
    </location>
</feature>
<keyword evidence="4" id="KW-0804">Transcription</keyword>
<organism evidence="8 9">
    <name type="scientific">Marivirga lumbricoides</name>
    <dbReference type="NCBI Taxonomy" id="1046115"/>
    <lineage>
        <taxon>Bacteria</taxon>
        <taxon>Pseudomonadati</taxon>
        <taxon>Bacteroidota</taxon>
        <taxon>Cytophagia</taxon>
        <taxon>Cytophagales</taxon>
        <taxon>Marivirgaceae</taxon>
        <taxon>Marivirga</taxon>
    </lineage>
</organism>
<dbReference type="Gene3D" id="3.40.50.2300">
    <property type="match status" value="1"/>
</dbReference>
<dbReference type="InterPro" id="IPR001789">
    <property type="entry name" value="Sig_transdc_resp-reg_receiver"/>
</dbReference>
<dbReference type="SMART" id="SM00421">
    <property type="entry name" value="HTH_LUXR"/>
    <property type="match status" value="1"/>
</dbReference>
<evidence type="ECO:0000256" key="4">
    <source>
        <dbReference type="ARBA" id="ARBA00023163"/>
    </source>
</evidence>
<evidence type="ECO:0000259" key="6">
    <source>
        <dbReference type="PROSITE" id="PS50043"/>
    </source>
</evidence>
<dbReference type="GO" id="GO:0003677">
    <property type="term" value="F:DNA binding"/>
    <property type="evidence" value="ECO:0007669"/>
    <property type="project" value="UniProtKB-KW"/>
</dbReference>
<evidence type="ECO:0000256" key="5">
    <source>
        <dbReference type="PROSITE-ProRule" id="PRU00169"/>
    </source>
</evidence>
<dbReference type="CDD" id="cd06170">
    <property type="entry name" value="LuxR_C_like"/>
    <property type="match status" value="1"/>
</dbReference>
<dbReference type="InterPro" id="IPR058245">
    <property type="entry name" value="NreC/VraR/RcsB-like_REC"/>
</dbReference>
<dbReference type="AlphaFoldDB" id="A0A2T4DUB9"/>
<dbReference type="EMBL" id="PYVU01000015">
    <property type="protein sequence ID" value="PTB97400.1"/>
    <property type="molecule type" value="Genomic_DNA"/>
</dbReference>
<dbReference type="CDD" id="cd17535">
    <property type="entry name" value="REC_NarL-like"/>
    <property type="match status" value="1"/>
</dbReference>
<dbReference type="GO" id="GO:0000160">
    <property type="term" value="P:phosphorelay signal transduction system"/>
    <property type="evidence" value="ECO:0007669"/>
    <property type="project" value="InterPro"/>
</dbReference>
<gene>
    <name evidence="8" type="ORF">C9994_03165</name>
</gene>
<keyword evidence="3 8" id="KW-0238">DNA-binding</keyword>
<dbReference type="SUPFAM" id="SSF52172">
    <property type="entry name" value="CheY-like"/>
    <property type="match status" value="1"/>
</dbReference>
<dbReference type="Pfam" id="PF00072">
    <property type="entry name" value="Response_reg"/>
    <property type="match status" value="1"/>
</dbReference>
<protein>
    <submittedName>
        <fullName evidence="8">DNA-binding response regulator</fullName>
    </submittedName>
</protein>
<dbReference type="InterPro" id="IPR039420">
    <property type="entry name" value="WalR-like"/>
</dbReference>
<dbReference type="InterPro" id="IPR000792">
    <property type="entry name" value="Tscrpt_reg_LuxR_C"/>
</dbReference>
<dbReference type="PANTHER" id="PTHR43214:SF41">
    <property type="entry name" value="NITRATE_NITRITE RESPONSE REGULATOR PROTEIN NARP"/>
    <property type="match status" value="1"/>
</dbReference>
<dbReference type="PANTHER" id="PTHR43214">
    <property type="entry name" value="TWO-COMPONENT RESPONSE REGULATOR"/>
    <property type="match status" value="1"/>
</dbReference>
<keyword evidence="2" id="KW-0805">Transcription regulation</keyword>
<dbReference type="InterPro" id="IPR011006">
    <property type="entry name" value="CheY-like_superfamily"/>
</dbReference>
<reference evidence="8 9" key="1">
    <citation type="submission" date="2018-03" db="EMBL/GenBank/DDBJ databases">
        <title>Cross-interface Injection: A General Nanoliter Liquid Handling Method Applied to Single Cells Genome Amplification Automated Nanoliter Liquid Handling Applied to Single Cell Multiple Displacement Amplification.</title>
        <authorList>
            <person name="Yun J."/>
            <person name="Xu P."/>
            <person name="Xu J."/>
            <person name="Dai X."/>
            <person name="Wang Y."/>
            <person name="Zheng X."/>
            <person name="Cao C."/>
            <person name="Yi Q."/>
            <person name="Zhu Y."/>
            <person name="Wang L."/>
            <person name="Dong Z."/>
            <person name="Huang Y."/>
            <person name="Huang L."/>
            <person name="Du W."/>
        </authorList>
    </citation>
    <scope>NUCLEOTIDE SEQUENCE [LARGE SCALE GENOMIC DNA]</scope>
    <source>
        <strain evidence="8 9">Z-D1-2</strain>
    </source>
</reference>
<feature type="domain" description="Response regulatory" evidence="7">
    <location>
        <begin position="6"/>
        <end position="122"/>
    </location>
</feature>
<evidence type="ECO:0000313" key="9">
    <source>
        <dbReference type="Proteomes" id="UP000240608"/>
    </source>
</evidence>
<sequence length="217" mass="25124">MNKKINILIVDDHQIFLEGICALLESIPELNIVDTALNGKIVPQLISQHEIDIVVTDINMPEMDGIELSKLLKDKYPKIKTLILSTHNDSAMISKCIKNNVDGYFLKNAEKKELLKALKTIHDGEKYFAEEVKTEFMNQTFYQKKDRYNTIQLSRREKEVLKYITLEYTTQEISDKLFISQNTVNTHRKNLLSKLNSKNTAGLVKYAMENRLLDEED</sequence>
<comment type="caution">
    <text evidence="8">The sequence shown here is derived from an EMBL/GenBank/DDBJ whole genome shotgun (WGS) entry which is preliminary data.</text>
</comment>
<evidence type="ECO:0000256" key="2">
    <source>
        <dbReference type="ARBA" id="ARBA00023015"/>
    </source>
</evidence>
<dbReference type="SMART" id="SM00448">
    <property type="entry name" value="REC"/>
    <property type="match status" value="1"/>
</dbReference>
<dbReference type="PROSITE" id="PS50110">
    <property type="entry name" value="RESPONSE_REGULATORY"/>
    <property type="match status" value="1"/>
</dbReference>
<evidence type="ECO:0000313" key="8">
    <source>
        <dbReference type="EMBL" id="PTB97400.1"/>
    </source>
</evidence>
<evidence type="ECO:0000259" key="7">
    <source>
        <dbReference type="PROSITE" id="PS50110"/>
    </source>
</evidence>
<accession>A0A2T4DUB9</accession>
<feature type="domain" description="HTH luxR-type" evidence="6">
    <location>
        <begin position="146"/>
        <end position="211"/>
    </location>
</feature>
<dbReference type="Proteomes" id="UP000240608">
    <property type="component" value="Unassembled WGS sequence"/>
</dbReference>
<dbReference type="GO" id="GO:0006355">
    <property type="term" value="P:regulation of DNA-templated transcription"/>
    <property type="evidence" value="ECO:0007669"/>
    <property type="project" value="InterPro"/>
</dbReference>
<dbReference type="SUPFAM" id="SSF46894">
    <property type="entry name" value="C-terminal effector domain of the bipartite response regulators"/>
    <property type="match status" value="1"/>
</dbReference>
<keyword evidence="1 5" id="KW-0597">Phosphoprotein</keyword>
<evidence type="ECO:0000256" key="1">
    <source>
        <dbReference type="ARBA" id="ARBA00022553"/>
    </source>
</evidence>
<dbReference type="PROSITE" id="PS50043">
    <property type="entry name" value="HTH_LUXR_2"/>
    <property type="match status" value="1"/>
</dbReference>
<dbReference type="Pfam" id="PF00196">
    <property type="entry name" value="GerE"/>
    <property type="match status" value="1"/>
</dbReference>
<dbReference type="InterPro" id="IPR016032">
    <property type="entry name" value="Sig_transdc_resp-reg_C-effctor"/>
</dbReference>
<proteinExistence type="predicted"/>
<dbReference type="PRINTS" id="PR00038">
    <property type="entry name" value="HTHLUXR"/>
</dbReference>
<name>A0A2T4DUB9_9BACT</name>